<dbReference type="GO" id="GO:0016423">
    <property type="term" value="F:tRNA (guanine) methyltransferase activity"/>
    <property type="evidence" value="ECO:0007669"/>
    <property type="project" value="TreeGrafter"/>
</dbReference>
<proteinExistence type="predicted"/>
<dbReference type="GO" id="GO:0030488">
    <property type="term" value="P:tRNA methylation"/>
    <property type="evidence" value="ECO:0007669"/>
    <property type="project" value="TreeGrafter"/>
</dbReference>
<dbReference type="CDD" id="cd02440">
    <property type="entry name" value="AdoMet_MTases"/>
    <property type="match status" value="1"/>
</dbReference>
<dbReference type="PANTHER" id="PTHR14911:SF13">
    <property type="entry name" value="TRNA (GUANINE(6)-N2)-METHYLTRANSFERASE THUMP3"/>
    <property type="match status" value="1"/>
</dbReference>
<feature type="domain" description="Ribosomal RNA large subunit methyltransferase K/L-like methyltransferase" evidence="1">
    <location>
        <begin position="178"/>
        <end position="226"/>
    </location>
</feature>
<dbReference type="InterPro" id="IPR000241">
    <property type="entry name" value="RlmKL-like_Mtase"/>
</dbReference>
<evidence type="ECO:0000313" key="3">
    <source>
        <dbReference type="Proteomes" id="UP000228533"/>
    </source>
</evidence>
<organism evidence="2 3">
    <name type="scientific">Candidatus Falkowbacteria bacterium CG10_big_fil_rev_8_21_14_0_10_37_14</name>
    <dbReference type="NCBI Taxonomy" id="1974561"/>
    <lineage>
        <taxon>Bacteria</taxon>
        <taxon>Candidatus Falkowiibacteriota</taxon>
    </lineage>
</organism>
<dbReference type="EMBL" id="PFAM01000003">
    <property type="protein sequence ID" value="PIT96487.1"/>
    <property type="molecule type" value="Genomic_DNA"/>
</dbReference>
<dbReference type="Pfam" id="PF01170">
    <property type="entry name" value="UPF0020"/>
    <property type="match status" value="1"/>
</dbReference>
<name>A0A2M6WUM0_9BACT</name>
<reference evidence="3" key="1">
    <citation type="submission" date="2017-09" db="EMBL/GenBank/DDBJ databases">
        <title>Depth-based differentiation of microbial function through sediment-hosted aquifers and enrichment of novel symbionts in the deep terrestrial subsurface.</title>
        <authorList>
            <person name="Probst A.J."/>
            <person name="Ladd B."/>
            <person name="Jarett J.K."/>
            <person name="Geller-Mcgrath D.E."/>
            <person name="Sieber C.M.K."/>
            <person name="Emerson J.B."/>
            <person name="Anantharaman K."/>
            <person name="Thomas B.C."/>
            <person name="Malmstrom R."/>
            <person name="Stieglmeier M."/>
            <person name="Klingl A."/>
            <person name="Woyke T."/>
            <person name="Ryan C.M."/>
            <person name="Banfield J.F."/>
        </authorList>
    </citation>
    <scope>NUCLEOTIDE SEQUENCE [LARGE SCALE GENOMIC DNA]</scope>
</reference>
<accession>A0A2M6WUM0</accession>
<dbReference type="InterPro" id="IPR029063">
    <property type="entry name" value="SAM-dependent_MTases_sf"/>
</dbReference>
<dbReference type="Proteomes" id="UP000228533">
    <property type="component" value="Unassembled WGS sequence"/>
</dbReference>
<sequence>MKYFLIFGNHPELALAEIYSVLGDNTQYLSFVQGTLIFDTPALDASQLIKRLGGTVKIGQIAGTMQNLASEMPTTLASLLNQAILPFFGISLYGAKFNFLPIALELKKTLKIKGRAPRFVVGRELVLSSVIVEQNKLTRGGVEIVIIKDGVNYWYGRTLAVQPFKELSARDYGRPARDDASGMLPPKVALTLLNLAEALPAGEIYDPFCGSGTILSEAAMIGVPILLGSDISQRAVGDTTDNLTWLNKQTNGSEIEFEVIKSDARKLLSLWPGKTFRAIAFEGFLGPQRGKVDWRQTLPELAILYNEVLPLLHRRMEPGSRVVMALPYIPSIKQGLAIRYSGWKRPKLFPESLQLVSTPLLYGRAGQKVWREIIVLAK</sequence>
<dbReference type="PANTHER" id="PTHR14911">
    <property type="entry name" value="THUMP DOMAIN-CONTAINING"/>
    <property type="match status" value="1"/>
</dbReference>
<evidence type="ECO:0000259" key="1">
    <source>
        <dbReference type="Pfam" id="PF01170"/>
    </source>
</evidence>
<dbReference type="AlphaFoldDB" id="A0A2M6WUM0"/>
<evidence type="ECO:0000313" key="2">
    <source>
        <dbReference type="EMBL" id="PIT96487.1"/>
    </source>
</evidence>
<dbReference type="SUPFAM" id="SSF53335">
    <property type="entry name" value="S-adenosyl-L-methionine-dependent methyltransferases"/>
    <property type="match status" value="1"/>
</dbReference>
<comment type="caution">
    <text evidence="2">The sequence shown here is derived from an EMBL/GenBank/DDBJ whole genome shotgun (WGS) entry which is preliminary data.</text>
</comment>
<protein>
    <recommendedName>
        <fullName evidence="1">Ribosomal RNA large subunit methyltransferase K/L-like methyltransferase domain-containing protein</fullName>
    </recommendedName>
</protein>
<dbReference type="Gene3D" id="3.40.50.150">
    <property type="entry name" value="Vaccinia Virus protein VP39"/>
    <property type="match status" value="1"/>
</dbReference>
<gene>
    <name evidence="2" type="ORF">COT94_00200</name>
</gene>